<evidence type="ECO:0000256" key="2">
    <source>
        <dbReference type="SAM" id="MobiDB-lite"/>
    </source>
</evidence>
<keyword evidence="1" id="KW-0175">Coiled coil</keyword>
<protein>
    <recommendedName>
        <fullName evidence="5">SWI5-dependent HO expression protein 3</fullName>
    </recommendedName>
</protein>
<proteinExistence type="predicted"/>
<dbReference type="EMBL" id="CADEPM010000001">
    <property type="protein sequence ID" value="CAB3397826.1"/>
    <property type="molecule type" value="Genomic_DNA"/>
</dbReference>
<dbReference type="AlphaFoldDB" id="A0A8S1EAR1"/>
<evidence type="ECO:0008006" key="5">
    <source>
        <dbReference type="Google" id="ProtNLM"/>
    </source>
</evidence>
<feature type="compositionally biased region" description="Polar residues" evidence="2">
    <location>
        <begin position="316"/>
        <end position="325"/>
    </location>
</feature>
<evidence type="ECO:0000256" key="1">
    <source>
        <dbReference type="SAM" id="Coils"/>
    </source>
</evidence>
<evidence type="ECO:0000313" key="3">
    <source>
        <dbReference type="EMBL" id="CAB3397826.1"/>
    </source>
</evidence>
<keyword evidence="4" id="KW-1185">Reference proteome</keyword>
<feature type="coiled-coil region" evidence="1">
    <location>
        <begin position="68"/>
        <end position="291"/>
    </location>
</feature>
<sequence length="356" mass="41362">MGYSTSQLIQSNNFLEGEIKRLNSQYHADQNTIHGLMFRMNQLNDNIRVLSNQKHMCDQKLSQCDMERKRTLEKLNEYQKAFKDLENEGKSLRTLLDTANKEVAMKKEEIGNYQYQLGIVNDQIKALNERNSGLKTKCEELVAKNRRQHDEIADAQKYVENAKLNVQSMRNELELATNDKKQFLKQYEELKSKSSTWSDEKKRIEWAYSKKEDELRATNFKTNQELEKANERIKYLENRLKNEKSSFQMEMAVESIYRSLEIVKSTYEAQLTRLENEIEAMKASSEENERNQAAASAVVLPEYLRTPSRPYFDGETNGNNCMSNQELEENDLLGSPDIDVPPISDPRQIDALLNGS</sequence>
<reference evidence="3 4" key="1">
    <citation type="submission" date="2020-04" db="EMBL/GenBank/DDBJ databases">
        <authorList>
            <person name="Laetsch R D."/>
            <person name="Stevens L."/>
            <person name="Kumar S."/>
            <person name="Blaxter L. M."/>
        </authorList>
    </citation>
    <scope>NUCLEOTIDE SEQUENCE [LARGE SCALE GENOMIC DNA]</scope>
</reference>
<feature type="compositionally biased region" description="Low complexity" evidence="2">
    <location>
        <begin position="335"/>
        <end position="346"/>
    </location>
</feature>
<accession>A0A8S1EAR1</accession>
<dbReference type="OrthoDB" id="5877542at2759"/>
<organism evidence="3 4">
    <name type="scientific">Caenorhabditis bovis</name>
    <dbReference type="NCBI Taxonomy" id="2654633"/>
    <lineage>
        <taxon>Eukaryota</taxon>
        <taxon>Metazoa</taxon>
        <taxon>Ecdysozoa</taxon>
        <taxon>Nematoda</taxon>
        <taxon>Chromadorea</taxon>
        <taxon>Rhabditida</taxon>
        <taxon>Rhabditina</taxon>
        <taxon>Rhabditomorpha</taxon>
        <taxon>Rhabditoidea</taxon>
        <taxon>Rhabditidae</taxon>
        <taxon>Peloderinae</taxon>
        <taxon>Caenorhabditis</taxon>
    </lineage>
</organism>
<name>A0A8S1EAR1_9PELO</name>
<feature type="region of interest" description="Disordered" evidence="2">
    <location>
        <begin position="309"/>
        <end position="356"/>
    </location>
</feature>
<evidence type="ECO:0000313" key="4">
    <source>
        <dbReference type="Proteomes" id="UP000494206"/>
    </source>
</evidence>
<comment type="caution">
    <text evidence="3">The sequence shown here is derived from an EMBL/GenBank/DDBJ whole genome shotgun (WGS) entry which is preliminary data.</text>
</comment>
<dbReference type="Proteomes" id="UP000494206">
    <property type="component" value="Unassembled WGS sequence"/>
</dbReference>
<gene>
    <name evidence="3" type="ORF">CBOVIS_LOCUS1185</name>
</gene>